<comment type="caution">
    <text evidence="2">The sequence shown here is derived from an EMBL/GenBank/DDBJ whole genome shotgun (WGS) entry which is preliminary data.</text>
</comment>
<proteinExistence type="predicted"/>
<keyword evidence="1" id="KW-0732">Signal</keyword>
<evidence type="ECO:0000313" key="3">
    <source>
        <dbReference type="Proteomes" id="UP000221165"/>
    </source>
</evidence>
<evidence type="ECO:0008006" key="4">
    <source>
        <dbReference type="Google" id="ProtNLM"/>
    </source>
</evidence>
<organism evidence="2 3">
    <name type="scientific">Cystoisospora suis</name>
    <dbReference type="NCBI Taxonomy" id="483139"/>
    <lineage>
        <taxon>Eukaryota</taxon>
        <taxon>Sar</taxon>
        <taxon>Alveolata</taxon>
        <taxon>Apicomplexa</taxon>
        <taxon>Conoidasida</taxon>
        <taxon>Coccidia</taxon>
        <taxon>Eucoccidiorida</taxon>
        <taxon>Eimeriorina</taxon>
        <taxon>Sarcocystidae</taxon>
        <taxon>Cystoisospora</taxon>
    </lineage>
</organism>
<feature type="signal peptide" evidence="1">
    <location>
        <begin position="1"/>
        <end position="44"/>
    </location>
</feature>
<feature type="chain" id="PRO_5013265399" description="Transmembrane protein" evidence="1">
    <location>
        <begin position="45"/>
        <end position="68"/>
    </location>
</feature>
<protein>
    <recommendedName>
        <fullName evidence="4">Transmembrane protein</fullName>
    </recommendedName>
</protein>
<gene>
    <name evidence="2" type="ORF">CSUI_003484</name>
</gene>
<dbReference type="VEuPathDB" id="ToxoDB:CSUI_003484"/>
<sequence>MYVWCMGSWMASETPAPRPPYDTQFGSPFFSWLLLLFLFLVASCSSCYCDCVGDLLFPICSVYDLCGT</sequence>
<accession>A0A2C6L2C5</accession>
<dbReference type="RefSeq" id="XP_067924346.1">
    <property type="nucleotide sequence ID" value="XM_068063682.1"/>
</dbReference>
<evidence type="ECO:0000256" key="1">
    <source>
        <dbReference type="SAM" id="SignalP"/>
    </source>
</evidence>
<dbReference type="AlphaFoldDB" id="A0A2C6L2C5"/>
<dbReference type="GeneID" id="94426893"/>
<evidence type="ECO:0000313" key="2">
    <source>
        <dbReference type="EMBL" id="PHJ22669.1"/>
    </source>
</evidence>
<name>A0A2C6L2C5_9APIC</name>
<reference evidence="2 3" key="1">
    <citation type="journal article" date="2017" name="Int. J. Parasitol.">
        <title>The genome of the protozoan parasite Cystoisospora suis and a reverse vaccinology approach to identify vaccine candidates.</title>
        <authorList>
            <person name="Palmieri N."/>
            <person name="Shrestha A."/>
            <person name="Ruttkowski B."/>
            <person name="Beck T."/>
            <person name="Vogl C."/>
            <person name="Tomley F."/>
            <person name="Blake D.P."/>
            <person name="Joachim A."/>
        </authorList>
    </citation>
    <scope>NUCLEOTIDE SEQUENCE [LARGE SCALE GENOMIC DNA]</scope>
    <source>
        <strain evidence="2 3">Wien I</strain>
    </source>
</reference>
<dbReference type="EMBL" id="MIGC01001553">
    <property type="protein sequence ID" value="PHJ22669.1"/>
    <property type="molecule type" value="Genomic_DNA"/>
</dbReference>
<keyword evidence="3" id="KW-1185">Reference proteome</keyword>
<dbReference type="Proteomes" id="UP000221165">
    <property type="component" value="Unassembled WGS sequence"/>
</dbReference>